<evidence type="ECO:0000313" key="2">
    <source>
        <dbReference type="EMBL" id="KRM91586.1"/>
    </source>
</evidence>
<evidence type="ECO:0000313" key="3">
    <source>
        <dbReference type="Proteomes" id="UP000051586"/>
    </source>
</evidence>
<sequence length="148" mass="17037">MIGGYQLVKGRKEIEDAKKILERYQEAHLVELANKVGISSPSFDDQPKSGGFENSQEDKLVNSMERSQAETCFCKRVRMTISLIHDEINADSASILKLIYMYGKTNDEVMETLRLSKSHYYRQKNDALLIFKKMFGNFNIGDMGQKWD</sequence>
<dbReference type="EMBL" id="AYZI01000004">
    <property type="protein sequence ID" value="KRM91586.1"/>
    <property type="molecule type" value="Genomic_DNA"/>
</dbReference>
<dbReference type="PATRIC" id="fig|1423745.4.peg.765"/>
<protein>
    <recommendedName>
        <fullName evidence="4">Phage transcriptional regulator, ArpU family</fullName>
    </recommendedName>
</protein>
<gene>
    <name evidence="2" type="ORF">FC87_GL000718</name>
</gene>
<evidence type="ECO:0000256" key="1">
    <source>
        <dbReference type="SAM" id="MobiDB-lite"/>
    </source>
</evidence>
<organism evidence="2 3">
    <name type="scientific">Fructilactobacillus florum DSM 22689 = JCM 16035</name>
    <dbReference type="NCBI Taxonomy" id="1423745"/>
    <lineage>
        <taxon>Bacteria</taxon>
        <taxon>Bacillati</taxon>
        <taxon>Bacillota</taxon>
        <taxon>Bacilli</taxon>
        <taxon>Lactobacillales</taxon>
        <taxon>Lactobacillaceae</taxon>
        <taxon>Fructilactobacillus</taxon>
    </lineage>
</organism>
<name>A0A0R2CKF2_9LACO</name>
<reference evidence="2 3" key="1">
    <citation type="journal article" date="2015" name="Genome Announc.">
        <title>Expanding the biotechnology potential of lactobacilli through comparative genomics of 213 strains and associated genera.</title>
        <authorList>
            <person name="Sun Z."/>
            <person name="Harris H.M."/>
            <person name="McCann A."/>
            <person name="Guo C."/>
            <person name="Argimon S."/>
            <person name="Zhang W."/>
            <person name="Yang X."/>
            <person name="Jeffery I.B."/>
            <person name="Cooney J.C."/>
            <person name="Kagawa T.F."/>
            <person name="Liu W."/>
            <person name="Song Y."/>
            <person name="Salvetti E."/>
            <person name="Wrobel A."/>
            <person name="Rasinkangas P."/>
            <person name="Parkhill J."/>
            <person name="Rea M.C."/>
            <person name="O'Sullivan O."/>
            <person name="Ritari J."/>
            <person name="Douillard F.P."/>
            <person name="Paul Ross R."/>
            <person name="Yang R."/>
            <person name="Briner A.E."/>
            <person name="Felis G.E."/>
            <person name="de Vos W.M."/>
            <person name="Barrangou R."/>
            <person name="Klaenhammer T.R."/>
            <person name="Caufield P.W."/>
            <person name="Cui Y."/>
            <person name="Zhang H."/>
            <person name="O'Toole P.W."/>
        </authorList>
    </citation>
    <scope>NUCLEOTIDE SEQUENCE [LARGE SCALE GENOMIC DNA]</scope>
    <source>
        <strain evidence="2 3">DSM 22689</strain>
    </source>
</reference>
<proteinExistence type="predicted"/>
<feature type="region of interest" description="Disordered" evidence="1">
    <location>
        <begin position="41"/>
        <end position="63"/>
    </location>
</feature>
<dbReference type="STRING" id="1423745.GCA_001311215_01865"/>
<dbReference type="InterPro" id="IPR010861">
    <property type="entry name" value="DUF1492"/>
</dbReference>
<accession>A0A0R2CKF2</accession>
<dbReference type="Pfam" id="PF07374">
    <property type="entry name" value="DUF1492"/>
    <property type="match status" value="1"/>
</dbReference>
<dbReference type="AlphaFoldDB" id="A0A0R2CKF2"/>
<dbReference type="Proteomes" id="UP000051586">
    <property type="component" value="Unassembled WGS sequence"/>
</dbReference>
<comment type="caution">
    <text evidence="2">The sequence shown here is derived from an EMBL/GenBank/DDBJ whole genome shotgun (WGS) entry which is preliminary data.</text>
</comment>
<evidence type="ECO:0008006" key="4">
    <source>
        <dbReference type="Google" id="ProtNLM"/>
    </source>
</evidence>